<evidence type="ECO:0000313" key="2">
    <source>
        <dbReference type="Proteomes" id="UP001189143"/>
    </source>
</evidence>
<dbReference type="EMBL" id="CAMTCP010000043">
    <property type="protein sequence ID" value="CAI3542629.1"/>
    <property type="molecule type" value="Genomic_DNA"/>
</dbReference>
<sequence>MIYKGILWIKKEINYVTYRNIGKRDLFLIKINYFLKKVLTLCKIFCIIISC</sequence>
<proteinExistence type="predicted"/>
<reference evidence="1" key="1">
    <citation type="submission" date="2022-10" db="EMBL/GenBank/DDBJ databases">
        <authorList>
            <person name="Aires J."/>
            <person name="Mesa V."/>
        </authorList>
    </citation>
    <scope>NUCLEOTIDE SEQUENCE</scope>
    <source>
        <strain evidence="1">Clostridium neonatale JD116</strain>
    </source>
</reference>
<gene>
    <name evidence="1" type="ORF">CNEO2_1390004</name>
</gene>
<dbReference type="AlphaFoldDB" id="A0AAD1YCC7"/>
<evidence type="ECO:0000313" key="1">
    <source>
        <dbReference type="EMBL" id="CAI3542629.1"/>
    </source>
</evidence>
<protein>
    <submittedName>
        <fullName evidence="1">Uncharacterized protein</fullName>
    </submittedName>
</protein>
<name>A0AAD1YCC7_9CLOT</name>
<dbReference type="Proteomes" id="UP001189143">
    <property type="component" value="Unassembled WGS sequence"/>
</dbReference>
<accession>A0AAD1YCC7</accession>
<organism evidence="1 2">
    <name type="scientific">Clostridium neonatale</name>
    <dbReference type="NCBI Taxonomy" id="137838"/>
    <lineage>
        <taxon>Bacteria</taxon>
        <taxon>Bacillati</taxon>
        <taxon>Bacillota</taxon>
        <taxon>Clostridia</taxon>
        <taxon>Eubacteriales</taxon>
        <taxon>Clostridiaceae</taxon>
        <taxon>Clostridium</taxon>
    </lineage>
</organism>
<comment type="caution">
    <text evidence="1">The sequence shown here is derived from an EMBL/GenBank/DDBJ whole genome shotgun (WGS) entry which is preliminary data.</text>
</comment>